<evidence type="ECO:0000256" key="1">
    <source>
        <dbReference type="SAM" id="MobiDB-lite"/>
    </source>
</evidence>
<feature type="region of interest" description="Disordered" evidence="1">
    <location>
        <begin position="63"/>
        <end position="97"/>
    </location>
</feature>
<protein>
    <submittedName>
        <fullName evidence="2">Uncharacterized protein</fullName>
    </submittedName>
</protein>
<sequence>MFSEHSSKPYVKDITPRVARVAGGGPGLDEPPKARDRRGVRGQRCVRGRVVRLWRRSHCCRNAPEEEDEEAEAKEAKEAAGRLRTAPRAAAAAEEEQDDAVQLRQCRVAMESAVKAAQHAGRCYFTPARVPRAERGADVGLHGGHTALRDDGLQTLVKKQQRLVKIHVDFMQD</sequence>
<feature type="compositionally biased region" description="Basic and acidic residues" evidence="1">
    <location>
        <begin position="30"/>
        <end position="39"/>
    </location>
</feature>
<dbReference type="AlphaFoldDB" id="A0A9W6BNL0"/>
<comment type="caution">
    <text evidence="2">The sequence shown here is derived from an EMBL/GenBank/DDBJ whole genome shotgun (WGS) entry which is preliminary data.</text>
</comment>
<organism evidence="2 3">
    <name type="scientific">Pleodorina starrii</name>
    <dbReference type="NCBI Taxonomy" id="330485"/>
    <lineage>
        <taxon>Eukaryota</taxon>
        <taxon>Viridiplantae</taxon>
        <taxon>Chlorophyta</taxon>
        <taxon>core chlorophytes</taxon>
        <taxon>Chlorophyceae</taxon>
        <taxon>CS clade</taxon>
        <taxon>Chlamydomonadales</taxon>
        <taxon>Volvocaceae</taxon>
        <taxon>Pleodorina</taxon>
    </lineage>
</organism>
<keyword evidence="3" id="KW-1185">Reference proteome</keyword>
<dbReference type="EMBL" id="BRXU01000013">
    <property type="protein sequence ID" value="GLC55399.1"/>
    <property type="molecule type" value="Genomic_DNA"/>
</dbReference>
<feature type="compositionally biased region" description="Low complexity" evidence="1">
    <location>
        <begin position="82"/>
        <end position="92"/>
    </location>
</feature>
<feature type="region of interest" description="Disordered" evidence="1">
    <location>
        <begin position="1"/>
        <end position="41"/>
    </location>
</feature>
<proteinExistence type="predicted"/>
<evidence type="ECO:0000313" key="2">
    <source>
        <dbReference type="EMBL" id="GLC55399.1"/>
    </source>
</evidence>
<feature type="compositionally biased region" description="Basic and acidic residues" evidence="1">
    <location>
        <begin position="1"/>
        <end position="15"/>
    </location>
</feature>
<dbReference type="Proteomes" id="UP001165080">
    <property type="component" value="Unassembled WGS sequence"/>
</dbReference>
<reference evidence="2 3" key="1">
    <citation type="journal article" date="2023" name="Commun. Biol.">
        <title>Reorganization of the ancestral sex-determining regions during the evolution of trioecy in Pleodorina starrii.</title>
        <authorList>
            <person name="Takahashi K."/>
            <person name="Suzuki S."/>
            <person name="Kawai-Toyooka H."/>
            <person name="Yamamoto K."/>
            <person name="Hamaji T."/>
            <person name="Ootsuki R."/>
            <person name="Yamaguchi H."/>
            <person name="Kawachi M."/>
            <person name="Higashiyama T."/>
            <person name="Nozaki H."/>
        </authorList>
    </citation>
    <scope>NUCLEOTIDE SEQUENCE [LARGE SCALE GENOMIC DNA]</scope>
    <source>
        <strain evidence="2 3">NIES-4479</strain>
    </source>
</reference>
<gene>
    <name evidence="2" type="primary">PLESTB001577</name>
    <name evidence="2" type="ORF">PLESTB_000983300</name>
</gene>
<name>A0A9W6BNL0_9CHLO</name>
<accession>A0A9W6BNL0</accession>
<evidence type="ECO:0000313" key="3">
    <source>
        <dbReference type="Proteomes" id="UP001165080"/>
    </source>
</evidence>